<evidence type="ECO:0000313" key="2">
    <source>
        <dbReference type="EMBL" id="ABS61305.1"/>
    </source>
</evidence>
<gene>
    <name evidence="2" type="ordered locus">Fnod_1462</name>
</gene>
<dbReference type="PRINTS" id="PR00300">
    <property type="entry name" value="CLPPROTEASEA"/>
</dbReference>
<dbReference type="InterPro" id="IPR001270">
    <property type="entry name" value="ClpA/B"/>
</dbReference>
<feature type="domain" description="AAA+ ATPase" evidence="1">
    <location>
        <begin position="16"/>
        <end position="158"/>
    </location>
</feature>
<dbReference type="InterPro" id="IPR027417">
    <property type="entry name" value="P-loop_NTPase"/>
</dbReference>
<reference evidence="2 3" key="1">
    <citation type="submission" date="2007-07" db="EMBL/GenBank/DDBJ databases">
        <title>Complete sequence of Fervidobacterium nodosum Rt17-B1.</title>
        <authorList>
            <consortium name="US DOE Joint Genome Institute"/>
            <person name="Copeland A."/>
            <person name="Lucas S."/>
            <person name="Lapidus A."/>
            <person name="Barry K."/>
            <person name="Glavina del Rio T."/>
            <person name="Dalin E."/>
            <person name="Tice H."/>
            <person name="Pitluck S."/>
            <person name="Saunders E."/>
            <person name="Brettin T."/>
            <person name="Bruce D."/>
            <person name="Detter J.C."/>
            <person name="Han C."/>
            <person name="Schmutz J."/>
            <person name="Larimer F."/>
            <person name="Land M."/>
            <person name="Hauser L."/>
            <person name="Kyrpides N."/>
            <person name="Mikhailova N."/>
            <person name="Nelson K."/>
            <person name="Gogarten J.P."/>
            <person name="Noll K."/>
            <person name="Richardson P."/>
        </authorList>
    </citation>
    <scope>NUCLEOTIDE SEQUENCE [LARGE SCALE GENOMIC DNA]</scope>
    <source>
        <strain evidence="3">ATCC 35602 / DSM 5306 / Rt17-B1</strain>
    </source>
</reference>
<dbReference type="Pfam" id="PF07728">
    <property type="entry name" value="AAA_5"/>
    <property type="match status" value="1"/>
</dbReference>
<dbReference type="SMART" id="SM00382">
    <property type="entry name" value="AAA"/>
    <property type="match status" value="1"/>
</dbReference>
<dbReference type="KEGG" id="fno:Fnod_1462"/>
<protein>
    <submittedName>
        <fullName evidence="2">ATPase associated with various cellular activities AAA_3</fullName>
    </submittedName>
</protein>
<dbReference type="InterPro" id="IPR011704">
    <property type="entry name" value="ATPase_dyneun-rel_AAA"/>
</dbReference>
<dbReference type="Gene3D" id="3.40.50.300">
    <property type="entry name" value="P-loop containing nucleotide triphosphate hydrolases"/>
    <property type="match status" value="1"/>
</dbReference>
<keyword evidence="3" id="KW-1185">Reference proteome</keyword>
<dbReference type="HOGENOM" id="CLU_053995_0_0_0"/>
<organism evidence="2 3">
    <name type="scientific">Fervidobacterium nodosum (strain ATCC 35602 / DSM 5306 / Rt17-B1)</name>
    <dbReference type="NCBI Taxonomy" id="381764"/>
    <lineage>
        <taxon>Bacteria</taxon>
        <taxon>Thermotogati</taxon>
        <taxon>Thermotogota</taxon>
        <taxon>Thermotogae</taxon>
        <taxon>Thermotogales</taxon>
        <taxon>Fervidobacteriaceae</taxon>
        <taxon>Fervidobacterium</taxon>
    </lineage>
</organism>
<dbReference type="STRING" id="381764.Fnod_1462"/>
<sequence>MTVNEAKYLSQKIMEAGEIPLLIGHFGVGKTDIARDIAKERGRKLIILVLSQMEPGDLIGLPARDENKTKFLAPDWWPEDGNVIILLDEINRAHRSIRNAIMQLLVDKRIHNHVLPEGTWLMASMNPPDENYDQVELITDPAFLSRFFILEIHPEPSEWINWAEKNSIPRDIINFIEKYPEFLSVHDTLSLKASIKPSPRSWYKLGKVLSQLTEEDKKEYLYILASGIIGPEAAKVFVDRAISSDILSPYEVFINGNIPTQMDIHQANGLLIRLVDFITSVDEKDLQELRKKLDNISENLIRLSKVVPSDSFEAFMRMLVNLSNTPGLKGEFCDELIRKLINLNGSQTNSNQ</sequence>
<dbReference type="Proteomes" id="UP000002415">
    <property type="component" value="Chromosome"/>
</dbReference>
<dbReference type="eggNOG" id="COG0714">
    <property type="taxonomic scope" value="Bacteria"/>
</dbReference>
<dbReference type="CDD" id="cd00009">
    <property type="entry name" value="AAA"/>
    <property type="match status" value="1"/>
</dbReference>
<dbReference type="InterPro" id="IPR003593">
    <property type="entry name" value="AAA+_ATPase"/>
</dbReference>
<accession>A7HN22</accession>
<evidence type="ECO:0000313" key="3">
    <source>
        <dbReference type="Proteomes" id="UP000002415"/>
    </source>
</evidence>
<dbReference type="GO" id="GO:0016887">
    <property type="term" value="F:ATP hydrolysis activity"/>
    <property type="evidence" value="ECO:0007669"/>
    <property type="project" value="InterPro"/>
</dbReference>
<dbReference type="OrthoDB" id="40849at2"/>
<name>A7HN22_FERNB</name>
<dbReference type="RefSeq" id="WP_011994610.1">
    <property type="nucleotide sequence ID" value="NC_009718.1"/>
</dbReference>
<dbReference type="SUPFAM" id="SSF52540">
    <property type="entry name" value="P-loop containing nucleoside triphosphate hydrolases"/>
    <property type="match status" value="1"/>
</dbReference>
<reference evidence="2 3" key="2">
    <citation type="journal article" date="2009" name="Proc. Natl. Acad. Sci. U.S.A.">
        <title>On the chimeric nature, thermophilic origin, and phylogenetic placement of the Thermotogales.</title>
        <authorList>
            <person name="Zhaxybayeva O."/>
            <person name="Swithers K.S."/>
            <person name="Lapierre P."/>
            <person name="Fournier G.P."/>
            <person name="Bickhart D.M."/>
            <person name="DeBoy R.T."/>
            <person name="Nelson K.E."/>
            <person name="Nesbo C.L."/>
            <person name="Doolittle W.F."/>
            <person name="Gogarten J.P."/>
            <person name="Noll K.M."/>
        </authorList>
    </citation>
    <scope>NUCLEOTIDE SEQUENCE [LARGE SCALE GENOMIC DNA]</scope>
    <source>
        <strain evidence="3">ATCC 35602 / DSM 5306 / Rt17-B1</strain>
    </source>
</reference>
<dbReference type="GO" id="GO:0005524">
    <property type="term" value="F:ATP binding"/>
    <property type="evidence" value="ECO:0007669"/>
    <property type="project" value="InterPro"/>
</dbReference>
<proteinExistence type="predicted"/>
<dbReference type="AlphaFoldDB" id="A7HN22"/>
<dbReference type="EMBL" id="CP000771">
    <property type="protein sequence ID" value="ABS61305.1"/>
    <property type="molecule type" value="Genomic_DNA"/>
</dbReference>
<evidence type="ECO:0000259" key="1">
    <source>
        <dbReference type="SMART" id="SM00382"/>
    </source>
</evidence>